<organism evidence="1 2">
    <name type="scientific">Scopulibacillus cellulosilyticus</name>
    <dbReference type="NCBI Taxonomy" id="2665665"/>
    <lineage>
        <taxon>Bacteria</taxon>
        <taxon>Bacillati</taxon>
        <taxon>Bacillota</taxon>
        <taxon>Bacilli</taxon>
        <taxon>Bacillales</taxon>
        <taxon>Sporolactobacillaceae</taxon>
        <taxon>Scopulibacillus</taxon>
    </lineage>
</organism>
<accession>A0ABW2PYC6</accession>
<dbReference type="EMBL" id="JBHTCO010000020">
    <property type="protein sequence ID" value="MFC7394392.1"/>
    <property type="molecule type" value="Genomic_DNA"/>
</dbReference>
<reference evidence="2" key="1">
    <citation type="journal article" date="2019" name="Int. J. Syst. Evol. Microbiol.">
        <title>The Global Catalogue of Microorganisms (GCM) 10K type strain sequencing project: providing services to taxonomists for standard genome sequencing and annotation.</title>
        <authorList>
            <consortium name="The Broad Institute Genomics Platform"/>
            <consortium name="The Broad Institute Genome Sequencing Center for Infectious Disease"/>
            <person name="Wu L."/>
            <person name="Ma J."/>
        </authorList>
    </citation>
    <scope>NUCLEOTIDE SEQUENCE [LARGE SCALE GENOMIC DNA]</scope>
    <source>
        <strain evidence="2">CGMCC 1.16305</strain>
    </source>
</reference>
<protein>
    <submittedName>
        <fullName evidence="1">Uncharacterized protein</fullName>
    </submittedName>
</protein>
<comment type="caution">
    <text evidence="1">The sequence shown here is derived from an EMBL/GenBank/DDBJ whole genome shotgun (WGS) entry which is preliminary data.</text>
</comment>
<sequence length="73" mass="8533">MTNCYSICIIMNKGPIKELITINKTMTIIIDRASCLAFEIEKKLGRNLREDERAFVDWLAEKYKEEKLGTHLK</sequence>
<proteinExistence type="predicted"/>
<gene>
    <name evidence="1" type="ORF">ACFQRG_15650</name>
</gene>
<evidence type="ECO:0000313" key="2">
    <source>
        <dbReference type="Proteomes" id="UP001596505"/>
    </source>
</evidence>
<dbReference type="Proteomes" id="UP001596505">
    <property type="component" value="Unassembled WGS sequence"/>
</dbReference>
<keyword evidence="2" id="KW-1185">Reference proteome</keyword>
<evidence type="ECO:0000313" key="1">
    <source>
        <dbReference type="EMBL" id="MFC7394392.1"/>
    </source>
</evidence>
<dbReference type="RefSeq" id="WP_380967705.1">
    <property type="nucleotide sequence ID" value="NZ_JBHTCO010000020.1"/>
</dbReference>
<name>A0ABW2PYC6_9BACL</name>